<evidence type="ECO:0000313" key="4">
    <source>
        <dbReference type="Proteomes" id="UP000637423"/>
    </source>
</evidence>
<keyword evidence="4" id="KW-1185">Reference proteome</keyword>
<reference evidence="3" key="2">
    <citation type="submission" date="2020-09" db="EMBL/GenBank/DDBJ databases">
        <authorList>
            <person name="Sun Q."/>
            <person name="Zhou Y."/>
        </authorList>
    </citation>
    <scope>NUCLEOTIDE SEQUENCE</scope>
    <source>
        <strain evidence="3">CGMCC 1.10998</strain>
    </source>
</reference>
<evidence type="ECO:0000313" key="3">
    <source>
        <dbReference type="EMBL" id="GGC68939.1"/>
    </source>
</evidence>
<dbReference type="EMBL" id="BMED01000001">
    <property type="protein sequence ID" value="GGC68939.1"/>
    <property type="molecule type" value="Genomic_DNA"/>
</dbReference>
<dbReference type="PANTHER" id="PTHR38599:SF1">
    <property type="entry name" value="CUPIN DOMAIN PROTEIN (AFU_ORTHOLOGUE AFUA_3G13620)"/>
    <property type="match status" value="1"/>
</dbReference>
<dbReference type="Pfam" id="PF07883">
    <property type="entry name" value="Cupin_2"/>
    <property type="match status" value="1"/>
</dbReference>
<name>A0A916UFD5_9BURK</name>
<dbReference type="AlphaFoldDB" id="A0A916UFD5"/>
<dbReference type="Gene3D" id="2.60.120.10">
    <property type="entry name" value="Jelly Rolls"/>
    <property type="match status" value="1"/>
</dbReference>
<dbReference type="InterPro" id="IPR011051">
    <property type="entry name" value="RmlC_Cupin_sf"/>
</dbReference>
<organism evidence="3 4">
    <name type="scientific">Undibacterium terreum</name>
    <dbReference type="NCBI Taxonomy" id="1224302"/>
    <lineage>
        <taxon>Bacteria</taxon>
        <taxon>Pseudomonadati</taxon>
        <taxon>Pseudomonadota</taxon>
        <taxon>Betaproteobacteria</taxon>
        <taxon>Burkholderiales</taxon>
        <taxon>Oxalobacteraceae</taxon>
        <taxon>Undibacterium</taxon>
    </lineage>
</organism>
<keyword evidence="1" id="KW-0732">Signal</keyword>
<evidence type="ECO:0000256" key="1">
    <source>
        <dbReference type="SAM" id="SignalP"/>
    </source>
</evidence>
<sequence length="132" mass="14308">MNFKGTSAVVAAALVMFANPLWAQDNSNVRTELKRTDLTGSPGMEVISSIVEYKPGDVSPRHLHHGVESGYVLQGAMIQMPGKDPVMMATGTPIFNLRDVAHGGYKVVGDTPLRLYTVHIVDKGKPLYDDAK</sequence>
<proteinExistence type="predicted"/>
<feature type="domain" description="Cupin type-2" evidence="2">
    <location>
        <begin position="50"/>
        <end position="118"/>
    </location>
</feature>
<reference evidence="3" key="1">
    <citation type="journal article" date="2014" name="Int. J. Syst. Evol. Microbiol.">
        <title>Complete genome sequence of Corynebacterium casei LMG S-19264T (=DSM 44701T), isolated from a smear-ripened cheese.</title>
        <authorList>
            <consortium name="US DOE Joint Genome Institute (JGI-PGF)"/>
            <person name="Walter F."/>
            <person name="Albersmeier A."/>
            <person name="Kalinowski J."/>
            <person name="Ruckert C."/>
        </authorList>
    </citation>
    <scope>NUCLEOTIDE SEQUENCE</scope>
    <source>
        <strain evidence="3">CGMCC 1.10998</strain>
    </source>
</reference>
<feature type="signal peptide" evidence="1">
    <location>
        <begin position="1"/>
        <end position="23"/>
    </location>
</feature>
<evidence type="ECO:0000259" key="2">
    <source>
        <dbReference type="Pfam" id="PF07883"/>
    </source>
</evidence>
<dbReference type="InterPro" id="IPR014710">
    <property type="entry name" value="RmlC-like_jellyroll"/>
</dbReference>
<dbReference type="RefSeq" id="WP_229750973.1">
    <property type="nucleotide sequence ID" value="NZ_BMED01000001.1"/>
</dbReference>
<dbReference type="Proteomes" id="UP000637423">
    <property type="component" value="Unassembled WGS sequence"/>
</dbReference>
<dbReference type="SUPFAM" id="SSF51182">
    <property type="entry name" value="RmlC-like cupins"/>
    <property type="match status" value="1"/>
</dbReference>
<dbReference type="PANTHER" id="PTHR38599">
    <property type="entry name" value="CUPIN DOMAIN PROTEIN (AFU_ORTHOLOGUE AFUA_3G13620)"/>
    <property type="match status" value="1"/>
</dbReference>
<protein>
    <recommendedName>
        <fullName evidence="2">Cupin type-2 domain-containing protein</fullName>
    </recommendedName>
</protein>
<feature type="chain" id="PRO_5037893360" description="Cupin type-2 domain-containing protein" evidence="1">
    <location>
        <begin position="24"/>
        <end position="132"/>
    </location>
</feature>
<gene>
    <name evidence="3" type="ORF">GCM10011396_14920</name>
</gene>
<comment type="caution">
    <text evidence="3">The sequence shown here is derived from an EMBL/GenBank/DDBJ whole genome shotgun (WGS) entry which is preliminary data.</text>
</comment>
<dbReference type="InterPro" id="IPR013096">
    <property type="entry name" value="Cupin_2"/>
</dbReference>
<accession>A0A916UFD5</accession>